<comment type="caution">
    <text evidence="2">The sequence shown here is derived from an EMBL/GenBank/DDBJ whole genome shotgun (WGS) entry which is preliminary data.</text>
</comment>
<accession>A0A916LGK1</accession>
<name>A0A916LGK1_MYCTX</name>
<dbReference type="EMBL" id="CSBK01004124">
    <property type="protein sequence ID" value="CPB58115.1"/>
    <property type="molecule type" value="Genomic_DNA"/>
</dbReference>
<evidence type="ECO:0000313" key="2">
    <source>
        <dbReference type="EMBL" id="CPB58115.1"/>
    </source>
</evidence>
<protein>
    <submittedName>
        <fullName evidence="2">Uncharacterized protein</fullName>
    </submittedName>
</protein>
<dbReference type="Proteomes" id="UP000039021">
    <property type="component" value="Unassembled WGS sequence"/>
</dbReference>
<reference evidence="3" key="1">
    <citation type="submission" date="2015-03" db="EMBL/GenBank/DDBJ databases">
        <authorList>
            <consortium name="Pathogen Informatics"/>
        </authorList>
    </citation>
    <scope>NUCLEOTIDE SEQUENCE [LARGE SCALE GENOMIC DNA]</scope>
    <source>
        <strain evidence="3">N09902308</strain>
    </source>
</reference>
<gene>
    <name evidence="2" type="ORF">ERS007739_05321</name>
</gene>
<proteinExistence type="predicted"/>
<evidence type="ECO:0000313" key="3">
    <source>
        <dbReference type="Proteomes" id="UP000039021"/>
    </source>
</evidence>
<dbReference type="AlphaFoldDB" id="A0A916LGK1"/>
<sequence>MAVAVYEMFGTRAAGGAGPGSDVADVIGDDMARDGQQPSSGAGACGKPRDGADRS</sequence>
<feature type="region of interest" description="Disordered" evidence="1">
    <location>
        <begin position="14"/>
        <end position="55"/>
    </location>
</feature>
<organism evidence="2 3">
    <name type="scientific">Mycobacterium tuberculosis</name>
    <dbReference type="NCBI Taxonomy" id="1773"/>
    <lineage>
        <taxon>Bacteria</taxon>
        <taxon>Bacillati</taxon>
        <taxon>Actinomycetota</taxon>
        <taxon>Actinomycetes</taxon>
        <taxon>Mycobacteriales</taxon>
        <taxon>Mycobacteriaceae</taxon>
        <taxon>Mycobacterium</taxon>
        <taxon>Mycobacterium tuberculosis complex</taxon>
    </lineage>
</organism>
<evidence type="ECO:0000256" key="1">
    <source>
        <dbReference type="SAM" id="MobiDB-lite"/>
    </source>
</evidence>